<evidence type="ECO:0000259" key="1">
    <source>
        <dbReference type="SMART" id="SM01245"/>
    </source>
</evidence>
<reference evidence="2 3" key="1">
    <citation type="submission" date="2019-07" db="EMBL/GenBank/DDBJ databases">
        <authorList>
            <person name="Li J."/>
        </authorList>
    </citation>
    <scope>NUCLEOTIDE SEQUENCE [LARGE SCALE GENOMIC DNA]</scope>
    <source>
        <strain evidence="2 3">TKL69</strain>
    </source>
</reference>
<dbReference type="SMART" id="SM01245">
    <property type="entry name" value="Jag_N"/>
    <property type="match status" value="1"/>
</dbReference>
<dbReference type="EMBL" id="CP041666">
    <property type="protein sequence ID" value="QDP39554.1"/>
    <property type="molecule type" value="Genomic_DNA"/>
</dbReference>
<proteinExistence type="predicted"/>
<keyword evidence="3" id="KW-1185">Reference proteome</keyword>
<dbReference type="InterPro" id="IPR005646">
    <property type="entry name" value="FapA"/>
</dbReference>
<evidence type="ECO:0000313" key="2">
    <source>
        <dbReference type="EMBL" id="QDP39554.1"/>
    </source>
</evidence>
<dbReference type="Proteomes" id="UP000315215">
    <property type="component" value="Chromosome"/>
</dbReference>
<dbReference type="KEGG" id="aqt:FN924_04790"/>
<dbReference type="Gene3D" id="3.30.30.80">
    <property type="entry name" value="probable RNA-binding protein from clostridium symbiosum atcc 14940"/>
    <property type="match status" value="1"/>
</dbReference>
<dbReference type="InterPro" id="IPR046865">
    <property type="entry name" value="FapA_b_solenoid"/>
</dbReference>
<dbReference type="PANTHER" id="PTHR38032">
    <property type="entry name" value="POLYMERASE-RELATED"/>
    <property type="match status" value="1"/>
</dbReference>
<dbReference type="InterPro" id="IPR046866">
    <property type="entry name" value="FapA_N"/>
</dbReference>
<feature type="domain" description="RNA-binding protein KhpB N-terminal" evidence="1">
    <location>
        <begin position="7"/>
        <end position="58"/>
    </location>
</feature>
<name>A0A516KDR9_9BACI</name>
<dbReference type="Pfam" id="PF20250">
    <property type="entry name" value="FapA_N"/>
    <property type="match status" value="1"/>
</dbReference>
<dbReference type="InterPro" id="IPR038247">
    <property type="entry name" value="Jag_N_dom_sf"/>
</dbReference>
<sequence>MGMQSIISKGKNIEEAIHLGLKILNSSKSEVEIEILRMENTGFIGLGKKPAVVKLSLNNKQHVTEITDGYTSMEQIVEDLTVEEAATPVEGKYSHHTNSESKKGKAWVQDNVLFVMDSPSHYSTVTIGEGIQLRKNNIVVTDKSTVVSEKDDIILEYDKEKVQETQWEISINKEKLAVFLNVNPGYIAHYHIANVEPNEHIALVLEERREIKNTLTYQDVITKLQELQVAYGVHPTEILKALKSTDQRSYQIATGKNSIPGVDGRVEIVVDTNMTNSLKEDQHGKVDFRERKIIPAVQKGEIVAIIHPPIPGEAGILVTNEPLRVSKVHPIVVKVGDGIVMEADKLIATESGRPHIEQRGQLVKANIYPKLVHEGNINLESGNIRFSGDVEVLGEVQENMLVEADGDILVHRSVSEAKLDSLNSITIKGNVIGSEISAGKNNMLVAELGHLLGTMYEQIKRMIAVINQLTNSPGFKSNDFLITGLQPLIKILVEKKFKGFIDLAKKYQLVMERGKNYFEKDDGWVQISDSINRIFMSLSTTPITLDHLLDLSESIKGLYIISETPVEPNSYITVSDAIHSRLYCSGNVNITGKGCINTKVHAGGKLIISGVVRGGQVYGRLGVEVYEVGSNSGTKTTVAVPHDQTIKMTRVMEGAVLKIGNVSYTLQEDRKDVEAYLDENNQIVFK</sequence>
<dbReference type="InterPro" id="IPR032782">
    <property type="entry name" value="KhpB_N"/>
</dbReference>
<dbReference type="Pfam" id="PF14804">
    <property type="entry name" value="Jag_N"/>
    <property type="match status" value="1"/>
</dbReference>
<gene>
    <name evidence="2" type="ORF">FN924_04790</name>
</gene>
<accession>A0A516KDR9</accession>
<protein>
    <submittedName>
        <fullName evidence="2">FapA family protein</fullName>
    </submittedName>
</protein>
<organism evidence="2 3">
    <name type="scientific">Radiobacillus deserti</name>
    <dbReference type="NCBI Taxonomy" id="2594883"/>
    <lineage>
        <taxon>Bacteria</taxon>
        <taxon>Bacillati</taxon>
        <taxon>Bacillota</taxon>
        <taxon>Bacilli</taxon>
        <taxon>Bacillales</taxon>
        <taxon>Bacillaceae</taxon>
        <taxon>Radiobacillus</taxon>
    </lineage>
</organism>
<dbReference type="AlphaFoldDB" id="A0A516KDR9"/>
<dbReference type="PANTHER" id="PTHR38032:SF1">
    <property type="entry name" value="RNA-BINDING PROTEIN KHPB N-TERMINAL DOMAIN-CONTAINING PROTEIN"/>
    <property type="match status" value="1"/>
</dbReference>
<evidence type="ECO:0000313" key="3">
    <source>
        <dbReference type="Proteomes" id="UP000315215"/>
    </source>
</evidence>
<dbReference type="Pfam" id="PF03961">
    <property type="entry name" value="FapA"/>
    <property type="match status" value="1"/>
</dbReference>